<dbReference type="KEGG" id="rul:UC8_28490"/>
<protein>
    <submittedName>
        <fullName evidence="1">Uncharacterized protein</fullName>
    </submittedName>
</protein>
<accession>A0A5B9R3C9</accession>
<evidence type="ECO:0000313" key="2">
    <source>
        <dbReference type="Proteomes" id="UP000325286"/>
    </source>
</evidence>
<name>A0A5B9R3C9_9BACT</name>
<proteinExistence type="predicted"/>
<dbReference type="Proteomes" id="UP000325286">
    <property type="component" value="Chromosome"/>
</dbReference>
<keyword evidence="2" id="KW-1185">Reference proteome</keyword>
<evidence type="ECO:0000313" key="1">
    <source>
        <dbReference type="EMBL" id="QEG40831.1"/>
    </source>
</evidence>
<reference evidence="1 2" key="1">
    <citation type="submission" date="2019-08" db="EMBL/GenBank/DDBJ databases">
        <title>Deep-cultivation of Planctomycetes and their phenomic and genomic characterization uncovers novel biology.</title>
        <authorList>
            <person name="Wiegand S."/>
            <person name="Jogler M."/>
            <person name="Boedeker C."/>
            <person name="Pinto D."/>
            <person name="Vollmers J."/>
            <person name="Rivas-Marin E."/>
            <person name="Kohn T."/>
            <person name="Peeters S.H."/>
            <person name="Heuer A."/>
            <person name="Rast P."/>
            <person name="Oberbeckmann S."/>
            <person name="Bunk B."/>
            <person name="Jeske O."/>
            <person name="Meyerdierks A."/>
            <person name="Storesund J.E."/>
            <person name="Kallscheuer N."/>
            <person name="Luecker S."/>
            <person name="Lage O.M."/>
            <person name="Pohl T."/>
            <person name="Merkel B.J."/>
            <person name="Hornburger P."/>
            <person name="Mueller R.-W."/>
            <person name="Bruemmer F."/>
            <person name="Labrenz M."/>
            <person name="Spormann A.M."/>
            <person name="Op den Camp H."/>
            <person name="Overmann J."/>
            <person name="Amann R."/>
            <person name="Jetten M.S.M."/>
            <person name="Mascher T."/>
            <person name="Medema M.H."/>
            <person name="Devos D.P."/>
            <person name="Kaster A.-K."/>
            <person name="Ovreas L."/>
            <person name="Rohde M."/>
            <person name="Galperin M.Y."/>
            <person name="Jogler C."/>
        </authorList>
    </citation>
    <scope>NUCLEOTIDE SEQUENCE [LARGE SCALE GENOMIC DNA]</scope>
    <source>
        <strain evidence="1 2">UC8</strain>
    </source>
</reference>
<dbReference type="EMBL" id="CP042914">
    <property type="protein sequence ID" value="QEG40831.1"/>
    <property type="molecule type" value="Genomic_DNA"/>
</dbReference>
<gene>
    <name evidence="1" type="ORF">UC8_28490</name>
</gene>
<dbReference type="AlphaFoldDB" id="A0A5B9R3C9"/>
<organism evidence="1 2">
    <name type="scientific">Roseimaritima ulvae</name>
    <dbReference type="NCBI Taxonomy" id="980254"/>
    <lineage>
        <taxon>Bacteria</taxon>
        <taxon>Pseudomonadati</taxon>
        <taxon>Planctomycetota</taxon>
        <taxon>Planctomycetia</taxon>
        <taxon>Pirellulales</taxon>
        <taxon>Pirellulaceae</taxon>
        <taxon>Roseimaritima</taxon>
    </lineage>
</organism>
<sequence length="44" mass="4865">MGKTSLVMRAMSKLPKRSFIPVYVDLCPSEGSASFVIKDRFLGT</sequence>